<gene>
    <name evidence="1" type="ORF">DN068_05395</name>
</gene>
<accession>A0A2W2BD42</accession>
<keyword evidence="2" id="KW-1185">Reference proteome</keyword>
<organism evidence="1 2">
    <name type="scientific">Taibaiella soli</name>
    <dbReference type="NCBI Taxonomy" id="1649169"/>
    <lineage>
        <taxon>Bacteria</taxon>
        <taxon>Pseudomonadati</taxon>
        <taxon>Bacteroidota</taxon>
        <taxon>Chitinophagia</taxon>
        <taxon>Chitinophagales</taxon>
        <taxon>Chitinophagaceae</taxon>
        <taxon>Taibaiella</taxon>
    </lineage>
</organism>
<reference evidence="1 2" key="1">
    <citation type="submission" date="2018-06" db="EMBL/GenBank/DDBJ databases">
        <title>Mucibacter soli gen. nov., sp. nov., a new member of the family Chitinophagaceae producing mucin.</title>
        <authorList>
            <person name="Kim M.-K."/>
            <person name="Park S."/>
            <person name="Kim T.-S."/>
            <person name="Joung Y."/>
            <person name="Han J.-H."/>
            <person name="Kim S.B."/>
        </authorList>
    </citation>
    <scope>NUCLEOTIDE SEQUENCE [LARGE SCALE GENOMIC DNA]</scope>
    <source>
        <strain evidence="1 2">R1-15</strain>
    </source>
</reference>
<dbReference type="RefSeq" id="WP_110997875.1">
    <property type="nucleotide sequence ID" value="NZ_QKTW01000009.1"/>
</dbReference>
<protein>
    <submittedName>
        <fullName evidence="1">Uncharacterized protein</fullName>
    </submittedName>
</protein>
<dbReference type="Proteomes" id="UP000248745">
    <property type="component" value="Unassembled WGS sequence"/>
</dbReference>
<evidence type="ECO:0000313" key="1">
    <source>
        <dbReference type="EMBL" id="PZF73777.1"/>
    </source>
</evidence>
<dbReference type="AlphaFoldDB" id="A0A2W2BD42"/>
<proteinExistence type="predicted"/>
<sequence length="82" mass="9489">MKHHSRELLVTTKVAQNWQDDFDQQVDGLMSLISKVDNDVNVQNAAELMDVYHNTTTERPKKAGKKKAAQNDRPFEFVVFRN</sequence>
<name>A0A2W2BD42_9BACT</name>
<comment type="caution">
    <text evidence="1">The sequence shown here is derived from an EMBL/GenBank/DDBJ whole genome shotgun (WGS) entry which is preliminary data.</text>
</comment>
<evidence type="ECO:0000313" key="2">
    <source>
        <dbReference type="Proteomes" id="UP000248745"/>
    </source>
</evidence>
<dbReference type="EMBL" id="QKTW01000009">
    <property type="protein sequence ID" value="PZF73777.1"/>
    <property type="molecule type" value="Genomic_DNA"/>
</dbReference>
<dbReference type="OrthoDB" id="9899854at2"/>